<keyword evidence="6 9" id="KW-0067">ATP-binding</keyword>
<dbReference type="KEGG" id="lins:G7067_11105"/>
<dbReference type="GO" id="GO:0016887">
    <property type="term" value="F:ATP hydrolysis activity"/>
    <property type="evidence" value="ECO:0007669"/>
    <property type="project" value="InterPro"/>
</dbReference>
<dbReference type="PROSITE" id="PS00211">
    <property type="entry name" value="ABC_TRANSPORTER_1"/>
    <property type="match status" value="1"/>
</dbReference>
<organism evidence="9 10">
    <name type="scientific">Leucobacter insecticola</name>
    <dbReference type="NCBI Taxonomy" id="2714934"/>
    <lineage>
        <taxon>Bacteria</taxon>
        <taxon>Bacillati</taxon>
        <taxon>Actinomycetota</taxon>
        <taxon>Actinomycetes</taxon>
        <taxon>Micrococcales</taxon>
        <taxon>Microbacteriaceae</taxon>
        <taxon>Leucobacter</taxon>
    </lineage>
</organism>
<dbReference type="PANTHER" id="PTHR43297">
    <property type="entry name" value="OLIGOPEPTIDE TRANSPORT ATP-BINDING PROTEIN APPD"/>
    <property type="match status" value="1"/>
</dbReference>
<evidence type="ECO:0000256" key="7">
    <source>
        <dbReference type="ARBA" id="ARBA00023136"/>
    </source>
</evidence>
<name>A0A6G8FKD0_9MICO</name>
<dbReference type="GO" id="GO:0005524">
    <property type="term" value="F:ATP binding"/>
    <property type="evidence" value="ECO:0007669"/>
    <property type="project" value="UniProtKB-KW"/>
</dbReference>
<feature type="domain" description="ABC transporter" evidence="8">
    <location>
        <begin position="11"/>
        <end position="263"/>
    </location>
</feature>
<sequence length="335" mass="36394">MTRKVGPAPVLRVEELRVQFAQAERDSEALPAVDGLSFALHVGEVLAIVGESGCGKSATALALMGLLPRSAQVDGSVRFAGTEILGANEKQLTQIRGAQISMIFQDPLSALNPVLTIGLQLTEVLRKHLQLNRKDARARAIELLEEVGIPDPQQRFGEYPHQLSGGMRQRVMIAIAIACEPQILIADEPTTALDTTIQAQILELLQRIAAERSMSVILITHDLGVVAGMADRVLVMYGGRVVEAASRHDLFRAPMHRYTNGLLNSLPRLDAAQPHRLDAIPGSAFDRQAWASACAFANRCSFATTACHSPDIPFEELRPNHEVRCLHPAKGPKHA</sequence>
<protein>
    <submittedName>
        <fullName evidence="9">ABC transporter ATP-binding protein</fullName>
    </submittedName>
</protein>
<proteinExistence type="inferred from homology"/>
<dbReference type="EMBL" id="CP049934">
    <property type="protein sequence ID" value="QIM16825.1"/>
    <property type="molecule type" value="Genomic_DNA"/>
</dbReference>
<dbReference type="SMART" id="SM00382">
    <property type="entry name" value="AAA"/>
    <property type="match status" value="1"/>
</dbReference>
<dbReference type="InterPro" id="IPR013563">
    <property type="entry name" value="Oligopep_ABC_C"/>
</dbReference>
<dbReference type="InterPro" id="IPR050388">
    <property type="entry name" value="ABC_Ni/Peptide_Import"/>
</dbReference>
<dbReference type="Pfam" id="PF00005">
    <property type="entry name" value="ABC_tran"/>
    <property type="match status" value="1"/>
</dbReference>
<evidence type="ECO:0000259" key="8">
    <source>
        <dbReference type="PROSITE" id="PS50893"/>
    </source>
</evidence>
<reference evidence="9 10" key="1">
    <citation type="submission" date="2020-03" db="EMBL/GenBank/DDBJ databases">
        <title>Leucobacter sp. nov., isolated from beetles.</title>
        <authorList>
            <person name="Hyun D.-W."/>
            <person name="Bae J.-W."/>
        </authorList>
    </citation>
    <scope>NUCLEOTIDE SEQUENCE [LARGE SCALE GENOMIC DNA]</scope>
    <source>
        <strain evidence="9 10">HDW9B</strain>
    </source>
</reference>
<dbReference type="NCBIfam" id="TIGR01727">
    <property type="entry name" value="oligo_HPY"/>
    <property type="match status" value="1"/>
</dbReference>
<keyword evidence="4" id="KW-1003">Cell membrane</keyword>
<evidence type="ECO:0000256" key="4">
    <source>
        <dbReference type="ARBA" id="ARBA00022475"/>
    </source>
</evidence>
<dbReference type="PANTHER" id="PTHR43297:SF2">
    <property type="entry name" value="DIPEPTIDE TRANSPORT ATP-BINDING PROTEIN DPPD"/>
    <property type="match status" value="1"/>
</dbReference>
<keyword evidence="10" id="KW-1185">Reference proteome</keyword>
<evidence type="ECO:0000256" key="1">
    <source>
        <dbReference type="ARBA" id="ARBA00004202"/>
    </source>
</evidence>
<keyword evidence="5" id="KW-0547">Nucleotide-binding</keyword>
<keyword evidence="3" id="KW-0813">Transport</keyword>
<dbReference type="GO" id="GO:0005886">
    <property type="term" value="C:plasma membrane"/>
    <property type="evidence" value="ECO:0007669"/>
    <property type="project" value="UniProtKB-SubCell"/>
</dbReference>
<dbReference type="InterPro" id="IPR027417">
    <property type="entry name" value="P-loop_NTPase"/>
</dbReference>
<evidence type="ECO:0000256" key="2">
    <source>
        <dbReference type="ARBA" id="ARBA00005417"/>
    </source>
</evidence>
<keyword evidence="7" id="KW-0472">Membrane</keyword>
<evidence type="ECO:0000256" key="3">
    <source>
        <dbReference type="ARBA" id="ARBA00022448"/>
    </source>
</evidence>
<gene>
    <name evidence="9" type="ORF">G7067_11105</name>
</gene>
<dbReference type="InterPro" id="IPR003593">
    <property type="entry name" value="AAA+_ATPase"/>
</dbReference>
<dbReference type="CDD" id="cd03257">
    <property type="entry name" value="ABC_NikE_OppD_transporters"/>
    <property type="match status" value="1"/>
</dbReference>
<dbReference type="Gene3D" id="3.40.50.300">
    <property type="entry name" value="P-loop containing nucleotide triphosphate hydrolases"/>
    <property type="match status" value="1"/>
</dbReference>
<dbReference type="PROSITE" id="PS50893">
    <property type="entry name" value="ABC_TRANSPORTER_2"/>
    <property type="match status" value="1"/>
</dbReference>
<dbReference type="FunFam" id="3.40.50.300:FF:000016">
    <property type="entry name" value="Oligopeptide ABC transporter ATP-binding component"/>
    <property type="match status" value="1"/>
</dbReference>
<evidence type="ECO:0000256" key="5">
    <source>
        <dbReference type="ARBA" id="ARBA00022741"/>
    </source>
</evidence>
<dbReference type="SUPFAM" id="SSF52540">
    <property type="entry name" value="P-loop containing nucleoside triphosphate hydrolases"/>
    <property type="match status" value="1"/>
</dbReference>
<comment type="similarity">
    <text evidence="2">Belongs to the ABC transporter superfamily.</text>
</comment>
<dbReference type="InterPro" id="IPR003439">
    <property type="entry name" value="ABC_transporter-like_ATP-bd"/>
</dbReference>
<evidence type="ECO:0000313" key="10">
    <source>
        <dbReference type="Proteomes" id="UP000501387"/>
    </source>
</evidence>
<dbReference type="InterPro" id="IPR017871">
    <property type="entry name" value="ABC_transporter-like_CS"/>
</dbReference>
<accession>A0A6G8FKD0</accession>
<evidence type="ECO:0000256" key="6">
    <source>
        <dbReference type="ARBA" id="ARBA00022840"/>
    </source>
</evidence>
<evidence type="ECO:0000313" key="9">
    <source>
        <dbReference type="EMBL" id="QIM16825.1"/>
    </source>
</evidence>
<dbReference type="RefSeq" id="WP_166324303.1">
    <property type="nucleotide sequence ID" value="NZ_CP049934.1"/>
</dbReference>
<dbReference type="Proteomes" id="UP000501387">
    <property type="component" value="Chromosome"/>
</dbReference>
<comment type="subcellular location">
    <subcellularLocation>
        <location evidence="1">Cell membrane</location>
        <topology evidence="1">Peripheral membrane protein</topology>
    </subcellularLocation>
</comment>
<dbReference type="AlphaFoldDB" id="A0A6G8FKD0"/>
<dbReference type="Pfam" id="PF08352">
    <property type="entry name" value="oligo_HPY"/>
    <property type="match status" value="1"/>
</dbReference>
<dbReference type="GO" id="GO:0015833">
    <property type="term" value="P:peptide transport"/>
    <property type="evidence" value="ECO:0007669"/>
    <property type="project" value="InterPro"/>
</dbReference>